<protein>
    <submittedName>
        <fullName evidence="2">Uncharacterized protein</fullName>
    </submittedName>
</protein>
<keyword evidence="3" id="KW-1185">Reference proteome</keyword>
<comment type="caution">
    <text evidence="2">The sequence shown here is derived from an EMBL/GenBank/DDBJ whole genome shotgun (WGS) entry which is preliminary data.</text>
</comment>
<dbReference type="Gramene" id="PRQ39928">
    <property type="protein sequence ID" value="PRQ39928"/>
    <property type="gene ID" value="RchiOBHm_Chr4g0430561"/>
</dbReference>
<name>A0A2P6R0I8_ROSCH</name>
<dbReference type="Proteomes" id="UP000238479">
    <property type="component" value="Chromosome 4"/>
</dbReference>
<organism evidence="2 3">
    <name type="scientific">Rosa chinensis</name>
    <name type="common">China rose</name>
    <dbReference type="NCBI Taxonomy" id="74649"/>
    <lineage>
        <taxon>Eukaryota</taxon>
        <taxon>Viridiplantae</taxon>
        <taxon>Streptophyta</taxon>
        <taxon>Embryophyta</taxon>
        <taxon>Tracheophyta</taxon>
        <taxon>Spermatophyta</taxon>
        <taxon>Magnoliopsida</taxon>
        <taxon>eudicotyledons</taxon>
        <taxon>Gunneridae</taxon>
        <taxon>Pentapetalae</taxon>
        <taxon>rosids</taxon>
        <taxon>fabids</taxon>
        <taxon>Rosales</taxon>
        <taxon>Rosaceae</taxon>
        <taxon>Rosoideae</taxon>
        <taxon>Rosoideae incertae sedis</taxon>
        <taxon>Rosa</taxon>
    </lineage>
</organism>
<keyword evidence="1" id="KW-0732">Signal</keyword>
<gene>
    <name evidence="2" type="ORF">RchiOBHm_Chr4g0430561</name>
</gene>
<evidence type="ECO:0000313" key="3">
    <source>
        <dbReference type="Proteomes" id="UP000238479"/>
    </source>
</evidence>
<feature type="signal peptide" evidence="1">
    <location>
        <begin position="1"/>
        <end position="24"/>
    </location>
</feature>
<proteinExistence type="predicted"/>
<evidence type="ECO:0000256" key="1">
    <source>
        <dbReference type="SAM" id="SignalP"/>
    </source>
</evidence>
<evidence type="ECO:0000313" key="2">
    <source>
        <dbReference type="EMBL" id="PRQ39928.1"/>
    </source>
</evidence>
<dbReference type="EMBL" id="PDCK01000042">
    <property type="protein sequence ID" value="PRQ39928.1"/>
    <property type="molecule type" value="Genomic_DNA"/>
</dbReference>
<accession>A0A2P6R0I8</accession>
<sequence length="73" mass="8201">MLIFSKLSTLLSLTLLWEYAGVQSQKPHGTLAICKQGINRWSDIERGYDGSYSDIIFHDAIYWPATAPLKLGT</sequence>
<feature type="chain" id="PRO_5015189176" evidence="1">
    <location>
        <begin position="25"/>
        <end position="73"/>
    </location>
</feature>
<dbReference type="AlphaFoldDB" id="A0A2P6R0I8"/>
<reference evidence="2 3" key="1">
    <citation type="journal article" date="2018" name="Nat. Genet.">
        <title>The Rosa genome provides new insights in the design of modern roses.</title>
        <authorList>
            <person name="Bendahmane M."/>
        </authorList>
    </citation>
    <scope>NUCLEOTIDE SEQUENCE [LARGE SCALE GENOMIC DNA]</scope>
    <source>
        <strain evidence="3">cv. Old Blush</strain>
    </source>
</reference>